<feature type="compositionally biased region" description="Acidic residues" evidence="1">
    <location>
        <begin position="611"/>
        <end position="640"/>
    </location>
</feature>
<dbReference type="Pfam" id="PF18758">
    <property type="entry name" value="KDZ"/>
    <property type="match status" value="1"/>
</dbReference>
<evidence type="ECO:0000256" key="1">
    <source>
        <dbReference type="SAM" id="MobiDB-lite"/>
    </source>
</evidence>
<keyword evidence="3" id="KW-1185">Reference proteome</keyword>
<evidence type="ECO:0000313" key="3">
    <source>
        <dbReference type="Proteomes" id="UP001383192"/>
    </source>
</evidence>
<feature type="region of interest" description="Disordered" evidence="1">
    <location>
        <begin position="601"/>
        <end position="640"/>
    </location>
</feature>
<dbReference type="InterPro" id="IPR040521">
    <property type="entry name" value="KDZ"/>
</dbReference>
<accession>A0AAW0BIB6</accession>
<dbReference type="PANTHER" id="PTHR33104:SF2">
    <property type="entry name" value="CXC3 LIKE CYSTEINE CLUSTER DOMAIN-CONTAINING PROTEIN"/>
    <property type="match status" value="1"/>
</dbReference>
<dbReference type="AlphaFoldDB" id="A0AAW0BIB6"/>
<dbReference type="Proteomes" id="UP001383192">
    <property type="component" value="Unassembled WGS sequence"/>
</dbReference>
<comment type="caution">
    <text evidence="2">The sequence shown here is derived from an EMBL/GenBank/DDBJ whole genome shotgun (WGS) entry which is preliminary data.</text>
</comment>
<name>A0AAW0BIB6_9AGAR</name>
<dbReference type="EMBL" id="JAYKXP010000103">
    <property type="protein sequence ID" value="KAK7026491.1"/>
    <property type="molecule type" value="Genomic_DNA"/>
</dbReference>
<evidence type="ECO:0000313" key="2">
    <source>
        <dbReference type="EMBL" id="KAK7026491.1"/>
    </source>
</evidence>
<sequence length="640" mass="73864">MSAVKQANTKFNRGYATTGCLLCMCSRHEMCEPNGVVDLNRGEKFMLGDYAVGASQKLSSPLLKRVLSYDIACQYCKKFFDRMRLLPTEAMMEVDESRWSFVIPKLHIRGHERPCQETFALHLHPGAGQTDGEGIERLWAEVGPVGISTREMGPGHQRDTIDDHQGARNWRKICGLGHLLRRREAEAQRQAVTQTLEYERFCQSQPPSRIEEWKKVVLEWELGTSEVNPYSLSERGETEEDVRLRLAVLEAERSLRGERSLHEVAPSAFMLMGLEIEDQQRRMVIRLGNGDGSTVRQKTEDVERRAKLGRLIARFRTVQQTYMPTALAYLATLPNYSNVDTVEKIPVLLPSGLPETIRSQPQMGEWLDREVEYRRAQLRSALRCLRTHLFVRVGLNIERTTQARGQKESTRSRQDLARNENEIQAFKTKYQSAWNALLVLIGEEQIQRQMPGYHVLHDHDVRSHEDEDSHCVVSSRKTRPTNEPRPLIVAGESRRTLSWIWTGVDVSGDSKAMQEALRIEWSKCWARKRRWDEELALLLEEKRRVVQSLLFQSENWRRKAGQDPEQRQEGYNAYALRQASLRKGLVERFETIWKTPIRCRGHGRRARPPVDDNDQGEESEGNEDIEPALDLDLDDDDEEL</sequence>
<protein>
    <submittedName>
        <fullName evidence="2">Uncharacterized protein</fullName>
    </submittedName>
</protein>
<organism evidence="2 3">
    <name type="scientific">Paramarasmius palmivorus</name>
    <dbReference type="NCBI Taxonomy" id="297713"/>
    <lineage>
        <taxon>Eukaryota</taxon>
        <taxon>Fungi</taxon>
        <taxon>Dikarya</taxon>
        <taxon>Basidiomycota</taxon>
        <taxon>Agaricomycotina</taxon>
        <taxon>Agaricomycetes</taxon>
        <taxon>Agaricomycetidae</taxon>
        <taxon>Agaricales</taxon>
        <taxon>Marasmiineae</taxon>
        <taxon>Marasmiaceae</taxon>
        <taxon>Paramarasmius</taxon>
    </lineage>
</organism>
<reference evidence="2 3" key="1">
    <citation type="submission" date="2024-01" db="EMBL/GenBank/DDBJ databases">
        <title>A draft genome for a cacao thread blight-causing isolate of Paramarasmius palmivorus.</title>
        <authorList>
            <person name="Baruah I.K."/>
            <person name="Bukari Y."/>
            <person name="Amoako-Attah I."/>
            <person name="Meinhardt L.W."/>
            <person name="Bailey B.A."/>
            <person name="Cohen S.P."/>
        </authorList>
    </citation>
    <scope>NUCLEOTIDE SEQUENCE [LARGE SCALE GENOMIC DNA]</scope>
    <source>
        <strain evidence="2 3">GH-12</strain>
    </source>
</reference>
<gene>
    <name evidence="2" type="ORF">VNI00_015571</name>
</gene>
<proteinExistence type="predicted"/>
<dbReference type="PANTHER" id="PTHR33104">
    <property type="entry name" value="SI:DKEY-29D5.2"/>
    <property type="match status" value="1"/>
</dbReference>